<evidence type="ECO:0000313" key="2">
    <source>
        <dbReference type="EMBL" id="OBR13920.1"/>
    </source>
</evidence>
<reference evidence="3" key="1">
    <citation type="journal article" date="2017" name="BMC Genomics">
        <title>Gapless genome assembly of Colletotrichum higginsianum reveals chromosome structure and association of transposable elements with secondary metabolite gene clusters.</title>
        <authorList>
            <person name="Dallery J.-F."/>
            <person name="Lapalu N."/>
            <person name="Zampounis A."/>
            <person name="Pigne S."/>
            <person name="Luyten I."/>
            <person name="Amselem J."/>
            <person name="Wittenberg A.H.J."/>
            <person name="Zhou S."/>
            <person name="de Queiroz M.V."/>
            <person name="Robin G.P."/>
            <person name="Auger A."/>
            <person name="Hainaut M."/>
            <person name="Henrissat B."/>
            <person name="Kim K.-T."/>
            <person name="Lee Y.-H."/>
            <person name="Lespinet O."/>
            <person name="Schwartz D.C."/>
            <person name="Thon M.R."/>
            <person name="O'Connell R.J."/>
        </authorList>
    </citation>
    <scope>NUCLEOTIDE SEQUENCE [LARGE SCALE GENOMIC DNA]</scope>
    <source>
        <strain evidence="3">IMI 349063</strain>
    </source>
</reference>
<evidence type="ECO:0000313" key="3">
    <source>
        <dbReference type="Proteomes" id="UP000092177"/>
    </source>
</evidence>
<evidence type="ECO:0000256" key="1">
    <source>
        <dbReference type="SAM" id="MobiDB-lite"/>
    </source>
</evidence>
<dbReference type="GeneID" id="28861728"/>
<gene>
    <name evidence="2" type="ORF">CH63R_02646</name>
</gene>
<dbReference type="RefSeq" id="XP_018162437.1">
    <property type="nucleotide sequence ID" value="XM_018297621.1"/>
</dbReference>
<sequence length="60" mass="6061">MAASEADGQAEREGDVAEGREMITDDGRMGGGASRGAAVRQSRSKCGMPSEAEAVCRGSG</sequence>
<dbReference type="AlphaFoldDB" id="A0A1B7YPF4"/>
<dbReference type="Proteomes" id="UP000092177">
    <property type="component" value="Chromosome 2"/>
</dbReference>
<dbReference type="KEGG" id="chig:CH63R_02646"/>
<dbReference type="VEuPathDB" id="FungiDB:CH63R_02646"/>
<keyword evidence="3" id="KW-1185">Reference proteome</keyword>
<proteinExistence type="predicted"/>
<comment type="caution">
    <text evidence="2">The sequence shown here is derived from an EMBL/GenBank/DDBJ whole genome shotgun (WGS) entry which is preliminary data.</text>
</comment>
<feature type="compositionally biased region" description="Basic and acidic residues" evidence="1">
    <location>
        <begin position="9"/>
        <end position="28"/>
    </location>
</feature>
<feature type="region of interest" description="Disordered" evidence="1">
    <location>
        <begin position="1"/>
        <end position="60"/>
    </location>
</feature>
<accession>A0A1B7YPF4</accession>
<protein>
    <submittedName>
        <fullName evidence="2">Uncharacterized protein</fullName>
    </submittedName>
</protein>
<dbReference type="EMBL" id="LTAN01000002">
    <property type="protein sequence ID" value="OBR13920.1"/>
    <property type="molecule type" value="Genomic_DNA"/>
</dbReference>
<name>A0A1B7YPF4_COLHI</name>
<organism evidence="2 3">
    <name type="scientific">Colletotrichum higginsianum (strain IMI 349063)</name>
    <name type="common">Crucifer anthracnose fungus</name>
    <dbReference type="NCBI Taxonomy" id="759273"/>
    <lineage>
        <taxon>Eukaryota</taxon>
        <taxon>Fungi</taxon>
        <taxon>Dikarya</taxon>
        <taxon>Ascomycota</taxon>
        <taxon>Pezizomycotina</taxon>
        <taxon>Sordariomycetes</taxon>
        <taxon>Hypocreomycetidae</taxon>
        <taxon>Glomerellales</taxon>
        <taxon>Glomerellaceae</taxon>
        <taxon>Colletotrichum</taxon>
        <taxon>Colletotrichum destructivum species complex</taxon>
    </lineage>
</organism>